<dbReference type="PROSITE" id="PS51898">
    <property type="entry name" value="TYR_RECOMBINASE"/>
    <property type="match status" value="1"/>
</dbReference>
<keyword evidence="2 4" id="KW-0238">DNA-binding</keyword>
<protein>
    <submittedName>
        <fullName evidence="7">Integrase</fullName>
    </submittedName>
</protein>
<feature type="domain" description="Tyr recombinase" evidence="5">
    <location>
        <begin position="106"/>
        <end position="291"/>
    </location>
</feature>
<dbReference type="Gene3D" id="1.10.443.10">
    <property type="entry name" value="Intergrase catalytic core"/>
    <property type="match status" value="1"/>
</dbReference>
<dbReference type="GO" id="GO:0015074">
    <property type="term" value="P:DNA integration"/>
    <property type="evidence" value="ECO:0007669"/>
    <property type="project" value="InterPro"/>
</dbReference>
<dbReference type="InterPro" id="IPR044068">
    <property type="entry name" value="CB"/>
</dbReference>
<reference evidence="8" key="1">
    <citation type="submission" date="2015-07" db="EMBL/GenBank/DDBJ databases">
        <authorList>
            <consortium name="Consortium for Microbial Forensics and Genomics (microFORGE)"/>
            <person name="Knight B.M."/>
            <person name="Roberts D.P."/>
            <person name="Lin D."/>
            <person name="Hari K."/>
            <person name="Fletcher J."/>
            <person name="Melcher U."/>
            <person name="Blagden T."/>
            <person name="Winegar R.A."/>
        </authorList>
    </citation>
    <scope>NUCLEOTIDE SEQUENCE [LARGE SCALE GENOMIC DNA]</scope>
    <source>
        <strain evidence="8">DSM 23493</strain>
    </source>
</reference>
<evidence type="ECO:0000259" key="5">
    <source>
        <dbReference type="PROSITE" id="PS51898"/>
    </source>
</evidence>
<sequence>MVTLVEAWNSYLLLLNSLKKSAATKKQYNIDGQQLLAFAHENNYMNVDHHLKELLFTYSNYLKEAYTNVNTFNHKIATIRSFVDFVLLREWVEPFDYEGILQPKKRQKEALTLLTKKQLMQIANVWPTYFQYAKTTEHAWLARRNGCIVQLLMETGCKPAEIVRMKWSHINFDSSAVFISNNNGRREIRLSPILMNMLAHYKEATEEFHEEKLGEWVWVSDASQSKSVSTKTIERIFQTISKDIGTNVRATDLRYTVMQKAFQSEKTIENIQEKMGYVRKWVLTERHGRFE</sequence>
<evidence type="ECO:0000256" key="4">
    <source>
        <dbReference type="PROSITE-ProRule" id="PRU01248"/>
    </source>
</evidence>
<dbReference type="InterPro" id="IPR002104">
    <property type="entry name" value="Integrase_catalytic"/>
</dbReference>
<dbReference type="AlphaFoldDB" id="A0A0K9FDC3"/>
<dbReference type="PATRIC" id="fig|582475.4.peg.1288"/>
<dbReference type="InterPro" id="IPR010998">
    <property type="entry name" value="Integrase_recombinase_N"/>
</dbReference>
<evidence type="ECO:0000313" key="7">
    <source>
        <dbReference type="EMBL" id="KMY32223.1"/>
    </source>
</evidence>
<dbReference type="SUPFAM" id="SSF56349">
    <property type="entry name" value="DNA breaking-rejoining enzymes"/>
    <property type="match status" value="1"/>
</dbReference>
<evidence type="ECO:0000256" key="2">
    <source>
        <dbReference type="ARBA" id="ARBA00023125"/>
    </source>
</evidence>
<dbReference type="OrthoDB" id="2607117at2"/>
<organism evidence="7 8">
    <name type="scientific">Lysinibacillus xylanilyticus</name>
    <dbReference type="NCBI Taxonomy" id="582475"/>
    <lineage>
        <taxon>Bacteria</taxon>
        <taxon>Bacillati</taxon>
        <taxon>Bacillota</taxon>
        <taxon>Bacilli</taxon>
        <taxon>Bacillales</taxon>
        <taxon>Bacillaceae</taxon>
        <taxon>Lysinibacillus</taxon>
    </lineage>
</organism>
<dbReference type="PROSITE" id="PS51900">
    <property type="entry name" value="CB"/>
    <property type="match status" value="1"/>
</dbReference>
<dbReference type="Gene3D" id="1.10.150.130">
    <property type="match status" value="1"/>
</dbReference>
<dbReference type="GO" id="GO:0003677">
    <property type="term" value="F:DNA binding"/>
    <property type="evidence" value="ECO:0007669"/>
    <property type="project" value="UniProtKB-UniRule"/>
</dbReference>
<dbReference type="InterPro" id="IPR011010">
    <property type="entry name" value="DNA_brk_join_enz"/>
</dbReference>
<dbReference type="RefSeq" id="WP_049665357.1">
    <property type="nucleotide sequence ID" value="NZ_LFXJ01000005.1"/>
</dbReference>
<keyword evidence="3" id="KW-0233">DNA recombination</keyword>
<dbReference type="GeneID" id="96598340"/>
<comment type="caution">
    <text evidence="7">The sequence shown here is derived from an EMBL/GenBank/DDBJ whole genome shotgun (WGS) entry which is preliminary data.</text>
</comment>
<evidence type="ECO:0000259" key="6">
    <source>
        <dbReference type="PROSITE" id="PS51900"/>
    </source>
</evidence>
<proteinExistence type="inferred from homology"/>
<evidence type="ECO:0000256" key="3">
    <source>
        <dbReference type="ARBA" id="ARBA00023172"/>
    </source>
</evidence>
<evidence type="ECO:0000313" key="8">
    <source>
        <dbReference type="Proteomes" id="UP000037326"/>
    </source>
</evidence>
<feature type="domain" description="Core-binding (CB)" evidence="6">
    <location>
        <begin position="1"/>
        <end position="87"/>
    </location>
</feature>
<dbReference type="EMBL" id="LFXJ01000005">
    <property type="protein sequence ID" value="KMY32223.1"/>
    <property type="molecule type" value="Genomic_DNA"/>
</dbReference>
<dbReference type="GO" id="GO:0006310">
    <property type="term" value="P:DNA recombination"/>
    <property type="evidence" value="ECO:0007669"/>
    <property type="project" value="UniProtKB-KW"/>
</dbReference>
<comment type="similarity">
    <text evidence="1">Belongs to the 'phage' integrase family.</text>
</comment>
<gene>
    <name evidence="7" type="ORF">ACZ11_08725</name>
</gene>
<dbReference type="InterPro" id="IPR050090">
    <property type="entry name" value="Tyrosine_recombinase_XerCD"/>
</dbReference>
<dbReference type="InterPro" id="IPR013762">
    <property type="entry name" value="Integrase-like_cat_sf"/>
</dbReference>
<dbReference type="Pfam" id="PF00589">
    <property type="entry name" value="Phage_integrase"/>
    <property type="match status" value="1"/>
</dbReference>
<evidence type="ECO:0000256" key="1">
    <source>
        <dbReference type="ARBA" id="ARBA00008857"/>
    </source>
</evidence>
<accession>A0A0K9FDC3</accession>
<name>A0A0K9FDC3_9BACI</name>
<dbReference type="Proteomes" id="UP000037326">
    <property type="component" value="Unassembled WGS sequence"/>
</dbReference>
<dbReference type="PANTHER" id="PTHR30349:SF41">
    <property type="entry name" value="INTEGRASE_RECOMBINASE PROTEIN MJ0367-RELATED"/>
    <property type="match status" value="1"/>
</dbReference>
<dbReference type="PANTHER" id="PTHR30349">
    <property type="entry name" value="PHAGE INTEGRASE-RELATED"/>
    <property type="match status" value="1"/>
</dbReference>